<comment type="caution">
    <text evidence="2">The sequence shown here is derived from an EMBL/GenBank/DDBJ whole genome shotgun (WGS) entry which is preliminary data.</text>
</comment>
<feature type="region of interest" description="Disordered" evidence="1">
    <location>
        <begin position="1"/>
        <end position="81"/>
    </location>
</feature>
<sequence length="151" mass="16948">MVARGLDEEVCQPEGGPGGGLGGIGKWDNSNKKGQRGERENGARRRRRRGGEGRRKKKKKKKKKKKEKEKKKRKKEKKMEQVNVIGLSQPAILLVKQFLSSVAISANINSTPFILPPISFYLTPHARHFSTPLLILLPRPFIAPSSPRCQD</sequence>
<feature type="compositionally biased region" description="Basic residues" evidence="1">
    <location>
        <begin position="44"/>
        <end position="76"/>
    </location>
</feature>
<organism evidence="2 3">
    <name type="scientific">Melipona bicolor</name>
    <dbReference type="NCBI Taxonomy" id="60889"/>
    <lineage>
        <taxon>Eukaryota</taxon>
        <taxon>Metazoa</taxon>
        <taxon>Ecdysozoa</taxon>
        <taxon>Arthropoda</taxon>
        <taxon>Hexapoda</taxon>
        <taxon>Insecta</taxon>
        <taxon>Pterygota</taxon>
        <taxon>Neoptera</taxon>
        <taxon>Endopterygota</taxon>
        <taxon>Hymenoptera</taxon>
        <taxon>Apocrita</taxon>
        <taxon>Aculeata</taxon>
        <taxon>Apoidea</taxon>
        <taxon>Anthophila</taxon>
        <taxon>Apidae</taxon>
        <taxon>Melipona</taxon>
    </lineage>
</organism>
<accession>A0AA40FNV6</accession>
<keyword evidence="3" id="KW-1185">Reference proteome</keyword>
<protein>
    <submittedName>
        <fullName evidence="2">Uncharacterized protein</fullName>
    </submittedName>
</protein>
<feature type="compositionally biased region" description="Gly residues" evidence="1">
    <location>
        <begin position="15"/>
        <end position="25"/>
    </location>
</feature>
<gene>
    <name evidence="2" type="ORF">K0M31_009517</name>
</gene>
<proteinExistence type="predicted"/>
<dbReference type="Proteomes" id="UP001177670">
    <property type="component" value="Unassembled WGS sequence"/>
</dbReference>
<evidence type="ECO:0000313" key="3">
    <source>
        <dbReference type="Proteomes" id="UP001177670"/>
    </source>
</evidence>
<dbReference type="EMBL" id="JAHYIQ010000023">
    <property type="protein sequence ID" value="KAK1122294.1"/>
    <property type="molecule type" value="Genomic_DNA"/>
</dbReference>
<name>A0AA40FNV6_9HYME</name>
<reference evidence="2" key="1">
    <citation type="submission" date="2021-10" db="EMBL/GenBank/DDBJ databases">
        <title>Melipona bicolor Genome sequencing and assembly.</title>
        <authorList>
            <person name="Araujo N.S."/>
            <person name="Arias M.C."/>
        </authorList>
    </citation>
    <scope>NUCLEOTIDE SEQUENCE</scope>
    <source>
        <strain evidence="2">USP_2M_L1-L4_2017</strain>
        <tissue evidence="2">Whole body</tissue>
    </source>
</reference>
<evidence type="ECO:0000313" key="2">
    <source>
        <dbReference type="EMBL" id="KAK1122294.1"/>
    </source>
</evidence>
<dbReference type="AlphaFoldDB" id="A0AA40FNV6"/>
<evidence type="ECO:0000256" key="1">
    <source>
        <dbReference type="SAM" id="MobiDB-lite"/>
    </source>
</evidence>
<feature type="compositionally biased region" description="Basic and acidic residues" evidence="1">
    <location>
        <begin position="29"/>
        <end position="43"/>
    </location>
</feature>